<dbReference type="PANTHER" id="PTHR21039:SF0">
    <property type="entry name" value="HISTIDINOL-PHOSPHATASE"/>
    <property type="match status" value="1"/>
</dbReference>
<evidence type="ECO:0000313" key="10">
    <source>
        <dbReference type="EMBL" id="AFG34746.1"/>
    </source>
</evidence>
<dbReference type="InterPro" id="IPR016195">
    <property type="entry name" value="Pol/histidinol_Pase-like"/>
</dbReference>
<dbReference type="Gene3D" id="3.20.20.140">
    <property type="entry name" value="Metal-dependent hydrolases"/>
    <property type="match status" value="1"/>
</dbReference>
<keyword evidence="5 8" id="KW-0378">Hydrolase</keyword>
<dbReference type="HOGENOM" id="CLU_054611_3_0_0"/>
<evidence type="ECO:0000256" key="8">
    <source>
        <dbReference type="RuleBase" id="RU366003"/>
    </source>
</evidence>
<dbReference type="EC" id="3.1.3.15" evidence="3 8"/>
<dbReference type="SMART" id="SM00481">
    <property type="entry name" value="POLIIIAc"/>
    <property type="match status" value="1"/>
</dbReference>
<dbReference type="NCBIfam" id="TIGR01856">
    <property type="entry name" value="hisJ_fam"/>
    <property type="match status" value="1"/>
</dbReference>
<comment type="similarity">
    <text evidence="2 8">Belongs to the PHP hydrolase family. HisK subfamily.</text>
</comment>
<evidence type="ECO:0000256" key="5">
    <source>
        <dbReference type="ARBA" id="ARBA00022801"/>
    </source>
</evidence>
<keyword evidence="11" id="KW-1185">Reference proteome</keyword>
<dbReference type="STRING" id="771875.Ferpe_0616"/>
<dbReference type="RefSeq" id="WP_014451210.1">
    <property type="nucleotide sequence ID" value="NC_017095.1"/>
</dbReference>
<dbReference type="GO" id="GO:0005737">
    <property type="term" value="C:cytoplasm"/>
    <property type="evidence" value="ECO:0007669"/>
    <property type="project" value="TreeGrafter"/>
</dbReference>
<dbReference type="Proteomes" id="UP000007384">
    <property type="component" value="Chromosome"/>
</dbReference>
<evidence type="ECO:0000256" key="6">
    <source>
        <dbReference type="ARBA" id="ARBA00023102"/>
    </source>
</evidence>
<dbReference type="InterPro" id="IPR003141">
    <property type="entry name" value="Pol/His_phosphatase_N"/>
</dbReference>
<dbReference type="GO" id="GO:0004401">
    <property type="term" value="F:histidinol-phosphatase activity"/>
    <property type="evidence" value="ECO:0007669"/>
    <property type="project" value="UniProtKB-UniRule"/>
</dbReference>
<dbReference type="UniPathway" id="UPA00031">
    <property type="reaction ID" value="UER00013"/>
</dbReference>
<dbReference type="PATRIC" id="fig|771875.3.peg.630"/>
<keyword evidence="4 8" id="KW-0028">Amino-acid biosynthesis</keyword>
<dbReference type="PANTHER" id="PTHR21039">
    <property type="entry name" value="HISTIDINOL PHOSPHATASE-RELATED"/>
    <property type="match status" value="1"/>
</dbReference>
<dbReference type="InterPro" id="IPR010140">
    <property type="entry name" value="Histidinol_P_phosphatase_HisJ"/>
</dbReference>
<dbReference type="SUPFAM" id="SSF89550">
    <property type="entry name" value="PHP domain-like"/>
    <property type="match status" value="1"/>
</dbReference>
<accession>H9UB53</accession>
<dbReference type="eggNOG" id="COG1387">
    <property type="taxonomic scope" value="Bacteria"/>
</dbReference>
<reference evidence="10" key="1">
    <citation type="submission" date="2012-03" db="EMBL/GenBank/DDBJ databases">
        <title>Complete sequence of Fervidobacterium pennivorans DSM 9078.</title>
        <authorList>
            <consortium name="US DOE Joint Genome Institute"/>
            <person name="Lucas S."/>
            <person name="Han J."/>
            <person name="Lapidus A."/>
            <person name="Cheng J.-F."/>
            <person name="Goodwin L."/>
            <person name="Pitluck S."/>
            <person name="Peters L."/>
            <person name="Ovchinnikova G."/>
            <person name="Lu M."/>
            <person name="Detter J.C."/>
            <person name="Han C."/>
            <person name="Tapia R."/>
            <person name="Land M."/>
            <person name="Hauser L."/>
            <person name="Kyrpides N."/>
            <person name="Ivanova N."/>
            <person name="Pagani I."/>
            <person name="Noll K.M."/>
            <person name="Woyke T."/>
        </authorList>
    </citation>
    <scope>NUCLEOTIDE SEQUENCE</scope>
    <source>
        <strain evidence="10">DSM 9078</strain>
    </source>
</reference>
<organism evidence="10 11">
    <name type="scientific">Fervidobacterium pennivorans (strain DSM 9078 / Ven5)</name>
    <dbReference type="NCBI Taxonomy" id="771875"/>
    <lineage>
        <taxon>Bacteria</taxon>
        <taxon>Thermotogati</taxon>
        <taxon>Thermotogota</taxon>
        <taxon>Thermotogae</taxon>
        <taxon>Thermotogales</taxon>
        <taxon>Fervidobacteriaceae</taxon>
        <taxon>Fervidobacterium</taxon>
    </lineage>
</organism>
<evidence type="ECO:0000259" key="9">
    <source>
        <dbReference type="SMART" id="SM00481"/>
    </source>
</evidence>
<dbReference type="AlphaFoldDB" id="H9UB53"/>
<feature type="domain" description="Polymerase/histidinol phosphatase N-terminal" evidence="9">
    <location>
        <begin position="10"/>
        <end position="61"/>
    </location>
</feature>
<dbReference type="EMBL" id="CP003260">
    <property type="protein sequence ID" value="AFG34746.1"/>
    <property type="molecule type" value="Genomic_DNA"/>
</dbReference>
<keyword evidence="6 8" id="KW-0368">Histidine biosynthesis</keyword>
<gene>
    <name evidence="10" type="ordered locus">Ferpe_0616</name>
</gene>
<dbReference type="GO" id="GO:0000105">
    <property type="term" value="P:L-histidine biosynthetic process"/>
    <property type="evidence" value="ECO:0007669"/>
    <property type="project" value="UniProtKB-UniRule"/>
</dbReference>
<evidence type="ECO:0000256" key="1">
    <source>
        <dbReference type="ARBA" id="ARBA00004970"/>
    </source>
</evidence>
<evidence type="ECO:0000256" key="3">
    <source>
        <dbReference type="ARBA" id="ARBA00013085"/>
    </source>
</evidence>
<comment type="pathway">
    <text evidence="1 8">Amino-acid biosynthesis; L-histidine biosynthesis; L-histidine from 5-phospho-alpha-D-ribose 1-diphosphate: step 8/9.</text>
</comment>
<dbReference type="InterPro" id="IPR004013">
    <property type="entry name" value="PHP_dom"/>
</dbReference>
<evidence type="ECO:0000313" key="11">
    <source>
        <dbReference type="Proteomes" id="UP000007384"/>
    </source>
</evidence>
<proteinExistence type="inferred from homology"/>
<comment type="catalytic activity">
    <reaction evidence="7 8">
        <text>L-histidinol phosphate + H2O = L-histidinol + phosphate</text>
        <dbReference type="Rhea" id="RHEA:14465"/>
        <dbReference type="ChEBI" id="CHEBI:15377"/>
        <dbReference type="ChEBI" id="CHEBI:43474"/>
        <dbReference type="ChEBI" id="CHEBI:57699"/>
        <dbReference type="ChEBI" id="CHEBI:57980"/>
        <dbReference type="EC" id="3.1.3.15"/>
    </reaction>
</comment>
<dbReference type="KEGG" id="fpe:Ferpe_0616"/>
<evidence type="ECO:0000256" key="4">
    <source>
        <dbReference type="ARBA" id="ARBA00022605"/>
    </source>
</evidence>
<protein>
    <recommendedName>
        <fullName evidence="3 8">Histidinol-phosphatase</fullName>
        <shortName evidence="8">HolPase</shortName>
        <ecNumber evidence="3 8">3.1.3.15</ecNumber>
    </recommendedName>
</protein>
<sequence length="243" mass="28388">MSAKSKTLLADYHIHSRYSPDSQSEVEDIIETAREKGINHIIITDHYELADEHANIIDIDSYRSEMEKYSLPVGVELGWDGLKELKVNTKKFDYVLLSHHYVEEPITQESYKNYLLRLLDIMRRFDEYHTLAHLDFPRRYHRNKEPFSVELYDIISEIMKILIKNGKMLEVNTAAIEIYGEPNPSTELLKLYKSLGGRNITIGSDAHSLEQIGRGIERGIEILKELGYNYILVFDAEWREVRI</sequence>
<evidence type="ECO:0000256" key="7">
    <source>
        <dbReference type="ARBA" id="ARBA00049158"/>
    </source>
</evidence>
<name>H9UB53_FERPD</name>
<evidence type="ECO:0000256" key="2">
    <source>
        <dbReference type="ARBA" id="ARBA00009152"/>
    </source>
</evidence>
<dbReference type="Pfam" id="PF02811">
    <property type="entry name" value="PHP"/>
    <property type="match status" value="1"/>
</dbReference>